<protein>
    <submittedName>
        <fullName evidence="1">Uncharacterized protein</fullName>
    </submittedName>
</protein>
<evidence type="ECO:0000313" key="2">
    <source>
        <dbReference type="Proteomes" id="UP000014200"/>
    </source>
</evidence>
<organism evidence="1 2">
    <name type="scientific">Phocaeicola sartorii</name>
    <dbReference type="NCBI Taxonomy" id="671267"/>
    <lineage>
        <taxon>Bacteria</taxon>
        <taxon>Pseudomonadati</taxon>
        <taxon>Bacteroidota</taxon>
        <taxon>Bacteroidia</taxon>
        <taxon>Bacteroidales</taxon>
        <taxon>Bacteroidaceae</taxon>
        <taxon>Phocaeicola</taxon>
    </lineage>
</organism>
<gene>
    <name evidence="1" type="ORF">C802_01565</name>
</gene>
<dbReference type="Proteomes" id="UP000014200">
    <property type="component" value="Unassembled WGS sequence"/>
</dbReference>
<dbReference type="STRING" id="1235788.C802_01565"/>
<name>R9IA78_9BACT</name>
<sequence length="42" mass="5033">MGITFLFLLLQLFILIDINMMEKLKFMRKIMADYSSSTNWKS</sequence>
<proteinExistence type="predicted"/>
<evidence type="ECO:0000313" key="1">
    <source>
        <dbReference type="EMBL" id="EOS13722.1"/>
    </source>
</evidence>
<reference evidence="1 2" key="1">
    <citation type="submission" date="2013-04" db="EMBL/GenBank/DDBJ databases">
        <title>The Genome Sequence of Bacteroides massiliensis dnLKV3.</title>
        <authorList>
            <consortium name="The Broad Institute Genomics Platform"/>
            <consortium name="The Broad Institute Genome Sequencing Center for Infectious Disease"/>
            <person name="Earl A."/>
            <person name="Xavier R."/>
            <person name="Kuhn K."/>
            <person name="Stappenbeck T."/>
            <person name="Walker B."/>
            <person name="Young S."/>
            <person name="Zeng Q."/>
            <person name="Gargeya S."/>
            <person name="Fitzgerald M."/>
            <person name="Haas B."/>
            <person name="Abouelleil A."/>
            <person name="Allen A.W."/>
            <person name="Alvarado L."/>
            <person name="Arachchi H.M."/>
            <person name="Berlin A.M."/>
            <person name="Chapman S.B."/>
            <person name="Gainer-Dewar J."/>
            <person name="Goldberg J."/>
            <person name="Griggs A."/>
            <person name="Gujja S."/>
            <person name="Hansen M."/>
            <person name="Howarth C."/>
            <person name="Imamovic A."/>
            <person name="Ireland A."/>
            <person name="Larimer J."/>
            <person name="McCowan C."/>
            <person name="Murphy C."/>
            <person name="Pearson M."/>
            <person name="Poon T.W."/>
            <person name="Priest M."/>
            <person name="Roberts A."/>
            <person name="Saif S."/>
            <person name="Shea T."/>
            <person name="Sisk P."/>
            <person name="Sykes S."/>
            <person name="Wortman J."/>
            <person name="Nusbaum C."/>
            <person name="Birren B."/>
        </authorList>
    </citation>
    <scope>NUCLEOTIDE SEQUENCE [LARGE SCALE GENOMIC DNA]</scope>
    <source>
        <strain evidence="2">dnLKV3</strain>
    </source>
</reference>
<dbReference type="PATRIC" id="fig|1235788.3.peg.1600"/>
<dbReference type="EMBL" id="ASSP01000009">
    <property type="protein sequence ID" value="EOS13722.1"/>
    <property type="molecule type" value="Genomic_DNA"/>
</dbReference>
<comment type="caution">
    <text evidence="1">The sequence shown here is derived from an EMBL/GenBank/DDBJ whole genome shotgun (WGS) entry which is preliminary data.</text>
</comment>
<keyword evidence="2" id="KW-1185">Reference proteome</keyword>
<accession>R9IA78</accession>
<dbReference type="HOGENOM" id="CLU_3247299_0_0_10"/>
<dbReference type="AlphaFoldDB" id="R9IA78"/>